<dbReference type="Proteomes" id="UP000671828">
    <property type="component" value="Chromosome"/>
</dbReference>
<dbReference type="Pfam" id="PF01636">
    <property type="entry name" value="APH"/>
    <property type="match status" value="1"/>
</dbReference>
<protein>
    <submittedName>
        <fullName evidence="9">Aminoglycoside 3'-phosphotransferase</fullName>
    </submittedName>
</protein>
<dbReference type="InterPro" id="IPR011009">
    <property type="entry name" value="Kinase-like_dom_sf"/>
</dbReference>
<dbReference type="PANTHER" id="PTHR21310">
    <property type="entry name" value="AMINOGLYCOSIDE PHOSPHOTRANSFERASE-RELATED-RELATED"/>
    <property type="match status" value="1"/>
</dbReference>
<evidence type="ECO:0000259" key="8">
    <source>
        <dbReference type="Pfam" id="PF01636"/>
    </source>
</evidence>
<dbReference type="Gene3D" id="3.90.1200.10">
    <property type="match status" value="1"/>
</dbReference>
<name>A0A8T8HZY8_9PSEU</name>
<dbReference type="Gene3D" id="3.30.200.20">
    <property type="entry name" value="Phosphorylase Kinase, domain 1"/>
    <property type="match status" value="1"/>
</dbReference>
<dbReference type="SUPFAM" id="SSF56112">
    <property type="entry name" value="Protein kinase-like (PK-like)"/>
    <property type="match status" value="1"/>
</dbReference>
<accession>A0A8T8HZY8</accession>
<dbReference type="PANTHER" id="PTHR21310:SF41">
    <property type="entry name" value="3'-PHOSPHOTRANSFERASE, PUTATIVE-RELATED"/>
    <property type="match status" value="1"/>
</dbReference>
<organism evidence="9 10">
    <name type="scientific">Saccharothrix algeriensis</name>
    <dbReference type="NCBI Taxonomy" id="173560"/>
    <lineage>
        <taxon>Bacteria</taxon>
        <taxon>Bacillati</taxon>
        <taxon>Actinomycetota</taxon>
        <taxon>Actinomycetes</taxon>
        <taxon>Pseudonocardiales</taxon>
        <taxon>Pseudonocardiaceae</taxon>
        <taxon>Saccharothrix</taxon>
    </lineage>
</organism>
<dbReference type="InterPro" id="IPR051678">
    <property type="entry name" value="AGP_Transferase"/>
</dbReference>
<evidence type="ECO:0000256" key="3">
    <source>
        <dbReference type="ARBA" id="ARBA00022741"/>
    </source>
</evidence>
<evidence type="ECO:0000256" key="7">
    <source>
        <dbReference type="SAM" id="MobiDB-lite"/>
    </source>
</evidence>
<dbReference type="NCBIfam" id="NF033068">
    <property type="entry name" value="APH_3p"/>
    <property type="match status" value="1"/>
</dbReference>
<comment type="similarity">
    <text evidence="1">Belongs to the aminoglycoside phosphotransferase family.</text>
</comment>
<dbReference type="GO" id="GO:0016773">
    <property type="term" value="F:phosphotransferase activity, alcohol group as acceptor"/>
    <property type="evidence" value="ECO:0007669"/>
    <property type="project" value="InterPro"/>
</dbReference>
<keyword evidence="6" id="KW-0046">Antibiotic resistance</keyword>
<dbReference type="InterPro" id="IPR002575">
    <property type="entry name" value="Aminoglycoside_PTrfase"/>
</dbReference>
<evidence type="ECO:0000256" key="4">
    <source>
        <dbReference type="ARBA" id="ARBA00022777"/>
    </source>
</evidence>
<dbReference type="GO" id="GO:0046677">
    <property type="term" value="P:response to antibiotic"/>
    <property type="evidence" value="ECO:0007669"/>
    <property type="project" value="UniProtKB-KW"/>
</dbReference>
<dbReference type="EMBL" id="CP072788">
    <property type="protein sequence ID" value="QTR04155.1"/>
    <property type="molecule type" value="Genomic_DNA"/>
</dbReference>
<dbReference type="GO" id="GO:0005524">
    <property type="term" value="F:ATP binding"/>
    <property type="evidence" value="ECO:0007669"/>
    <property type="project" value="UniProtKB-KW"/>
</dbReference>
<feature type="region of interest" description="Disordered" evidence="7">
    <location>
        <begin position="80"/>
        <end position="102"/>
    </location>
</feature>
<dbReference type="GO" id="GO:0016301">
    <property type="term" value="F:kinase activity"/>
    <property type="evidence" value="ECO:0007669"/>
    <property type="project" value="UniProtKB-KW"/>
</dbReference>
<gene>
    <name evidence="9" type="ORF">J7S33_04065</name>
</gene>
<evidence type="ECO:0000313" key="9">
    <source>
        <dbReference type="EMBL" id="QTR04155.1"/>
    </source>
</evidence>
<keyword evidence="3" id="KW-0547">Nucleotide-binding</keyword>
<evidence type="ECO:0000256" key="2">
    <source>
        <dbReference type="ARBA" id="ARBA00022679"/>
    </source>
</evidence>
<keyword evidence="4" id="KW-0418">Kinase</keyword>
<feature type="domain" description="Aminoglycoside phosphotransferase" evidence="8">
    <location>
        <begin position="73"/>
        <end position="304"/>
    </location>
</feature>
<reference evidence="9" key="1">
    <citation type="submission" date="2021-04" db="EMBL/GenBank/DDBJ databases">
        <title>Saccharothrix algeriensis WGS.</title>
        <authorList>
            <person name="Stuskova K."/>
            <person name="Hakalova E."/>
            <person name="Tebbal A.B."/>
            <person name="Eichmeier A."/>
        </authorList>
    </citation>
    <scope>NUCLEOTIDE SEQUENCE</scope>
    <source>
        <strain evidence="9">NRRL B-24137</strain>
    </source>
</reference>
<dbReference type="InterPro" id="IPR024165">
    <property type="entry name" value="Kan/Strep_kinase"/>
</dbReference>
<evidence type="ECO:0000256" key="6">
    <source>
        <dbReference type="ARBA" id="ARBA00023251"/>
    </source>
</evidence>
<sequence>MAEAGNRKAVPGTVGVCFVSLCRIFGIRDAGTRWRGGRGTARANTPVVGAASWGALHRVRPDRAGRLARVRDWEPVTTGHSSALVRRSPDGRSYAKTTPAATSAELRDERERLVWSASVGIGVPRVLDWQERDGRATLVTSALPGTPACGFPRRRADAVARRLVEFLADLHGIPVRECPFDRRLAVTVPLAAANVAAGRVDETDFDAERRGRTAAGVLADLVAGRERAEALEPADLAVCHGDFCLPNVLLDPDTLEVTGVLDVGRLGVADRHQDIALLTRSLAATDLNPAYGPGPAERVARRTGADPWRTGYYRLLDEFF</sequence>
<dbReference type="CDD" id="cd05150">
    <property type="entry name" value="APH"/>
    <property type="match status" value="1"/>
</dbReference>
<evidence type="ECO:0000313" key="10">
    <source>
        <dbReference type="Proteomes" id="UP000671828"/>
    </source>
</evidence>
<keyword evidence="5" id="KW-0067">ATP-binding</keyword>
<evidence type="ECO:0000256" key="1">
    <source>
        <dbReference type="ARBA" id="ARBA00006219"/>
    </source>
</evidence>
<keyword evidence="2" id="KW-0808">Transferase</keyword>
<proteinExistence type="inferred from homology"/>
<evidence type="ECO:0000256" key="5">
    <source>
        <dbReference type="ARBA" id="ARBA00022840"/>
    </source>
</evidence>
<dbReference type="AlphaFoldDB" id="A0A8T8HZY8"/>